<dbReference type="AlphaFoldDB" id="A0A917BC85"/>
<comment type="caution">
    <text evidence="4">The sequence shown here is derived from an EMBL/GenBank/DDBJ whole genome shotgun (WGS) entry which is preliminary data.</text>
</comment>
<dbReference type="InterPro" id="IPR037171">
    <property type="entry name" value="NagB/RpiA_transferase-like"/>
</dbReference>
<dbReference type="NCBIfam" id="NF004326">
    <property type="entry name" value="PRK05720.1"/>
    <property type="match status" value="1"/>
</dbReference>
<dbReference type="Gene3D" id="3.40.50.10470">
    <property type="entry name" value="Translation initiation factor eif-2b, domain 2"/>
    <property type="match status" value="1"/>
</dbReference>
<dbReference type="SUPFAM" id="SSF100950">
    <property type="entry name" value="NagB/RpiA/CoA transferase-like"/>
    <property type="match status" value="1"/>
</dbReference>
<dbReference type="EMBL" id="BMEL01000008">
    <property type="protein sequence ID" value="GGF36112.1"/>
    <property type="molecule type" value="Genomic_DNA"/>
</dbReference>
<feature type="active site" description="Proton donor" evidence="3">
    <location>
        <position position="243"/>
    </location>
</feature>
<dbReference type="FunFam" id="3.40.50.10470:FF:000006">
    <property type="entry name" value="Methylthioribose-1-phosphate isomerase"/>
    <property type="match status" value="1"/>
</dbReference>
<dbReference type="HAMAP" id="MF_01678">
    <property type="entry name" value="Salvage_MtnA"/>
    <property type="match status" value="1"/>
</dbReference>
<evidence type="ECO:0000313" key="4">
    <source>
        <dbReference type="EMBL" id="GGF36112.1"/>
    </source>
</evidence>
<evidence type="ECO:0000313" key="5">
    <source>
        <dbReference type="Proteomes" id="UP000660110"/>
    </source>
</evidence>
<comment type="function">
    <text evidence="3">Catalyzes the interconversion of methylthioribose-1-phosphate (MTR-1-P) into methylthioribulose-1-phosphate (MTRu-1-P).</text>
</comment>
<feature type="binding site" evidence="3">
    <location>
        <position position="98"/>
    </location>
    <ligand>
        <name>substrate</name>
    </ligand>
</feature>
<keyword evidence="1 3" id="KW-0413">Isomerase</keyword>
<name>A0A917BC85_HALAA</name>
<evidence type="ECO:0000256" key="1">
    <source>
        <dbReference type="ARBA" id="ARBA00023235"/>
    </source>
</evidence>
<reference evidence="4" key="2">
    <citation type="submission" date="2020-09" db="EMBL/GenBank/DDBJ databases">
        <authorList>
            <person name="Sun Q."/>
            <person name="Zhou Y."/>
        </authorList>
    </citation>
    <scope>NUCLEOTIDE SEQUENCE</scope>
    <source>
        <strain evidence="4">CGMCC 1.12153</strain>
    </source>
</reference>
<keyword evidence="3" id="KW-0486">Methionine biosynthesis</keyword>
<dbReference type="Proteomes" id="UP000660110">
    <property type="component" value="Unassembled WGS sequence"/>
</dbReference>
<dbReference type="InterPro" id="IPR000649">
    <property type="entry name" value="IF-2B-related"/>
</dbReference>
<sequence>MTDIQQLVHRYQKENLALPIWFEEGTLKVIDQTKLPFSEEVLTCATVEELGEAIRSMQIRGSGAIGICGAYGLYLATLVSDGDPESVKEAGALLKSTRPTAVNLMKTVDEMTASIEGAGQTLIRVMEAKAVEILERQLAFEYELGRHGADLIEDGDTVMTHCHSGALGGAGYGGRALSVIRTAHEQGKNIHVITCETRPYLQGARITAYELKKFGIPHTLITDNMSGFCMSTGRIDKVVVGSDRVSANGDLANKVGTYMHALAAKEHDIPFYTATSSHTIDFETPSGANIEVEMRDSSEVTHLKGIAIAPEGTNALYPSFDITPNALISGIITEKGVITAPYSTNLRKVNAQAADKVSQ</sequence>
<feature type="site" description="Transition state stabilizer" evidence="3">
    <location>
        <position position="162"/>
    </location>
</feature>
<evidence type="ECO:0000256" key="3">
    <source>
        <dbReference type="HAMAP-Rule" id="MF_01678"/>
    </source>
</evidence>
<dbReference type="Pfam" id="PF01008">
    <property type="entry name" value="IF-2B"/>
    <property type="match status" value="1"/>
</dbReference>
<comment type="subunit">
    <text evidence="3">Homodimer.</text>
</comment>
<keyword evidence="3" id="KW-0028">Amino-acid biosynthesis</keyword>
<dbReference type="InterPro" id="IPR027363">
    <property type="entry name" value="M1Pi_N"/>
</dbReference>
<dbReference type="InterPro" id="IPR042529">
    <property type="entry name" value="IF_2B-like_C"/>
</dbReference>
<evidence type="ECO:0000256" key="2">
    <source>
        <dbReference type="ARBA" id="ARBA00052401"/>
    </source>
</evidence>
<feature type="binding site" evidence="3">
    <location>
        <begin position="253"/>
        <end position="254"/>
    </location>
    <ligand>
        <name>substrate</name>
    </ligand>
</feature>
<dbReference type="Gene3D" id="1.20.120.420">
    <property type="entry name" value="translation initiation factor eif-2b, domain 1"/>
    <property type="match status" value="1"/>
</dbReference>
<dbReference type="GO" id="GO:0046523">
    <property type="term" value="F:S-methyl-5-thioribose-1-phosphate isomerase activity"/>
    <property type="evidence" value="ECO:0007669"/>
    <property type="project" value="UniProtKB-UniRule"/>
</dbReference>
<proteinExistence type="inferred from homology"/>
<comment type="similarity">
    <text evidence="3">Belongs to the EIF-2B alpha/beta/delta subunits family. MtnA subfamily.</text>
</comment>
<keyword evidence="5" id="KW-1185">Reference proteome</keyword>
<accession>A0A917BC85</accession>
<feature type="binding site" evidence="3">
    <location>
        <begin position="60"/>
        <end position="62"/>
    </location>
    <ligand>
        <name>substrate</name>
    </ligand>
</feature>
<dbReference type="PANTHER" id="PTHR43475">
    <property type="entry name" value="METHYLTHIORIBOSE-1-PHOSPHATE ISOMERASE"/>
    <property type="match status" value="1"/>
</dbReference>
<dbReference type="NCBIfam" id="TIGR00524">
    <property type="entry name" value="eIF-2B_rel"/>
    <property type="match status" value="1"/>
</dbReference>
<dbReference type="EC" id="5.3.1.23" evidence="3"/>
<dbReference type="GO" id="GO:0019509">
    <property type="term" value="P:L-methionine salvage from methylthioadenosine"/>
    <property type="evidence" value="ECO:0007669"/>
    <property type="project" value="UniProtKB-UniRule"/>
</dbReference>
<protein>
    <recommendedName>
        <fullName evidence="3">Methylthioribose-1-phosphate isomerase</fullName>
        <shortName evidence="3">M1Pi</shortName>
        <shortName evidence="3">MTR-1-P isomerase</shortName>
        <ecNumber evidence="3">5.3.1.23</ecNumber>
    </recommendedName>
    <alternativeName>
        <fullName evidence="3">S-methyl-5-thioribose-1-phosphate isomerase</fullName>
    </alternativeName>
</protein>
<dbReference type="PANTHER" id="PTHR43475:SF1">
    <property type="entry name" value="METHYLTHIORIBOSE-1-PHOSPHATE ISOMERASE"/>
    <property type="match status" value="1"/>
</dbReference>
<reference evidence="4" key="1">
    <citation type="journal article" date="2014" name="Int. J. Syst. Evol. Microbiol.">
        <title>Complete genome sequence of Corynebacterium casei LMG S-19264T (=DSM 44701T), isolated from a smear-ripened cheese.</title>
        <authorList>
            <consortium name="US DOE Joint Genome Institute (JGI-PGF)"/>
            <person name="Walter F."/>
            <person name="Albersmeier A."/>
            <person name="Kalinowski J."/>
            <person name="Ruckert C."/>
        </authorList>
    </citation>
    <scope>NUCLEOTIDE SEQUENCE</scope>
    <source>
        <strain evidence="4">CGMCC 1.12153</strain>
    </source>
</reference>
<comment type="catalytic activity">
    <reaction evidence="2 3">
        <text>5-(methylsulfanyl)-alpha-D-ribose 1-phosphate = 5-(methylsulfanyl)-D-ribulose 1-phosphate</text>
        <dbReference type="Rhea" id="RHEA:19989"/>
        <dbReference type="ChEBI" id="CHEBI:58533"/>
        <dbReference type="ChEBI" id="CHEBI:58548"/>
        <dbReference type="EC" id="5.3.1.23"/>
    </reaction>
</comment>
<gene>
    <name evidence="3 4" type="primary">mtnA</name>
    <name evidence="4" type="ORF">GCM10010954_38860</name>
</gene>
<dbReference type="NCBIfam" id="TIGR00512">
    <property type="entry name" value="salvage_mtnA"/>
    <property type="match status" value="1"/>
</dbReference>
<dbReference type="InterPro" id="IPR011559">
    <property type="entry name" value="Initiation_fac_2B_a/b/d"/>
</dbReference>
<feature type="binding site" evidence="3">
    <location>
        <position position="202"/>
    </location>
    <ligand>
        <name>substrate</name>
    </ligand>
</feature>
<organism evidence="4 5">
    <name type="scientific">Halobacillus andaensis</name>
    <dbReference type="NCBI Taxonomy" id="1176239"/>
    <lineage>
        <taxon>Bacteria</taxon>
        <taxon>Bacillati</taxon>
        <taxon>Bacillota</taxon>
        <taxon>Bacilli</taxon>
        <taxon>Bacillales</taxon>
        <taxon>Bacillaceae</taxon>
        <taxon>Halobacillus</taxon>
    </lineage>
</organism>
<dbReference type="InterPro" id="IPR005251">
    <property type="entry name" value="IF-M1Pi"/>
</dbReference>
<comment type="pathway">
    <text evidence="3">Amino-acid biosynthesis; L-methionine biosynthesis via salvage pathway; L-methionine from S-methyl-5-thio-alpha-D-ribose 1-phosphate: step 1/6.</text>
</comment>